<evidence type="ECO:0000256" key="1">
    <source>
        <dbReference type="SAM" id="Phobius"/>
    </source>
</evidence>
<keyword evidence="1" id="KW-0472">Membrane</keyword>
<accession>A0A1Q9JJM5</accession>
<comment type="caution">
    <text evidence="2">The sequence shown here is derived from an EMBL/GenBank/DDBJ whole genome shotgun (WGS) entry which is preliminary data.</text>
</comment>
<reference evidence="2 3" key="1">
    <citation type="journal article" date="2016" name="Appl. Environ. Microbiol.">
        <title>Function and Phylogeny of Bacterial Butyryl Coenzyme A:Acetate Transferases and Their Diversity in the Proximal Colon of Swine.</title>
        <authorList>
            <person name="Trachsel J."/>
            <person name="Bayles D.O."/>
            <person name="Looft T."/>
            <person name="Levine U.Y."/>
            <person name="Allen H.K."/>
        </authorList>
    </citation>
    <scope>NUCLEOTIDE SEQUENCE [LARGE SCALE GENOMIC DNA]</scope>
    <source>
        <strain evidence="2 3">68-3-10</strain>
    </source>
</reference>
<evidence type="ECO:0000313" key="3">
    <source>
        <dbReference type="Proteomes" id="UP000187404"/>
    </source>
</evidence>
<dbReference type="STRING" id="1261640.BHK98_10130"/>
<organism evidence="2 3">
    <name type="scientific">Hornefia porci</name>
    <dbReference type="NCBI Taxonomy" id="2652292"/>
    <lineage>
        <taxon>Bacteria</taxon>
        <taxon>Bacillati</taxon>
        <taxon>Bacillota</taxon>
        <taxon>Clostridia</taxon>
        <taxon>Peptostreptococcales</taxon>
        <taxon>Anaerovoracaceae</taxon>
        <taxon>Hornefia</taxon>
    </lineage>
</organism>
<dbReference type="Proteomes" id="UP000187404">
    <property type="component" value="Unassembled WGS sequence"/>
</dbReference>
<feature type="transmembrane region" description="Helical" evidence="1">
    <location>
        <begin position="66"/>
        <end position="88"/>
    </location>
</feature>
<protein>
    <submittedName>
        <fullName evidence="2">Uncharacterized protein</fullName>
    </submittedName>
</protein>
<name>A0A1Q9JJM5_9FIRM</name>
<gene>
    <name evidence="2" type="ORF">BHK98_10130</name>
</gene>
<evidence type="ECO:0000313" key="2">
    <source>
        <dbReference type="EMBL" id="OLR56396.1"/>
    </source>
</evidence>
<keyword evidence="1" id="KW-0812">Transmembrane</keyword>
<dbReference type="EMBL" id="MJIE01000001">
    <property type="protein sequence ID" value="OLR56396.1"/>
    <property type="molecule type" value="Genomic_DNA"/>
</dbReference>
<keyword evidence="3" id="KW-1185">Reference proteome</keyword>
<dbReference type="AlphaFoldDB" id="A0A1Q9JJM5"/>
<dbReference type="RefSeq" id="WP_075713982.1">
    <property type="nucleotide sequence ID" value="NZ_MJIE01000001.1"/>
</dbReference>
<sequence length="124" mass="14277">MEKKRYSIYLFISVLPALASAQAAYRTDENLPYVTNFLLLLVVSFAALTTWDYFRKKSVRRDVVVYLLKWTVPFLWGVAFSKLFYTLGASEPGISLSARGLLYAGAVYYSLFLSIFYLSQRKRT</sequence>
<feature type="transmembrane region" description="Helical" evidence="1">
    <location>
        <begin position="100"/>
        <end position="118"/>
    </location>
</feature>
<feature type="transmembrane region" description="Helical" evidence="1">
    <location>
        <begin position="33"/>
        <end position="54"/>
    </location>
</feature>
<proteinExistence type="predicted"/>
<keyword evidence="1" id="KW-1133">Transmembrane helix</keyword>